<dbReference type="GO" id="GO:0005840">
    <property type="term" value="C:ribosome"/>
    <property type="evidence" value="ECO:0007669"/>
    <property type="project" value="UniProtKB-KW"/>
</dbReference>
<evidence type="ECO:0000259" key="7">
    <source>
        <dbReference type="Pfam" id="PF01281"/>
    </source>
</evidence>
<evidence type="ECO:0000259" key="8">
    <source>
        <dbReference type="Pfam" id="PF03948"/>
    </source>
</evidence>
<comment type="similarity">
    <text evidence="1">Belongs to the bacterial ribosomal protein bL9 family.</text>
</comment>
<dbReference type="InterPro" id="IPR036935">
    <property type="entry name" value="Ribosomal_bL9_N_sf"/>
</dbReference>
<dbReference type="InterPro" id="IPR009027">
    <property type="entry name" value="Ribosomal_bL9/RNase_H1_N"/>
</dbReference>
<dbReference type="GO" id="GO:0003735">
    <property type="term" value="F:structural constituent of ribosome"/>
    <property type="evidence" value="ECO:0007669"/>
    <property type="project" value="InterPro"/>
</dbReference>
<feature type="domain" description="Large ribosomal subunit protein bL9 C-terminal" evidence="8">
    <location>
        <begin position="65"/>
        <end position="145"/>
    </location>
</feature>
<gene>
    <name evidence="9" type="ORF">MGWOODY_Mmi1063</name>
</gene>
<keyword evidence="4 9" id="KW-0689">Ribosomal protein</keyword>
<dbReference type="InterPro" id="IPR000244">
    <property type="entry name" value="Ribosomal_bL9"/>
</dbReference>
<dbReference type="InterPro" id="IPR020069">
    <property type="entry name" value="Ribosomal_bL9_C"/>
</dbReference>
<keyword evidence="6" id="KW-0175">Coiled coil</keyword>
<evidence type="ECO:0000256" key="4">
    <source>
        <dbReference type="ARBA" id="ARBA00022980"/>
    </source>
</evidence>
<evidence type="ECO:0000256" key="1">
    <source>
        <dbReference type="ARBA" id="ARBA00010605"/>
    </source>
</evidence>
<dbReference type="EMBL" id="FAXC01000278">
    <property type="protein sequence ID" value="CUV09620.1"/>
    <property type="molecule type" value="Genomic_DNA"/>
</dbReference>
<feature type="domain" description="Ribosomal protein L9" evidence="7">
    <location>
        <begin position="1"/>
        <end position="45"/>
    </location>
</feature>
<dbReference type="InterPro" id="IPR036791">
    <property type="entry name" value="Ribosomal_bL9_C_sf"/>
</dbReference>
<evidence type="ECO:0000313" key="9">
    <source>
        <dbReference type="EMBL" id="CUV09620.1"/>
    </source>
</evidence>
<evidence type="ECO:0000256" key="3">
    <source>
        <dbReference type="ARBA" id="ARBA00022884"/>
    </source>
</evidence>
<dbReference type="HAMAP" id="MF_00503">
    <property type="entry name" value="Ribosomal_bL9"/>
    <property type="match status" value="1"/>
</dbReference>
<dbReference type="AlphaFoldDB" id="A0A160VFZ6"/>
<name>A0A160VFZ6_9ZZZZ</name>
<keyword evidence="3" id="KW-0694">RNA-binding</keyword>
<reference evidence="9" key="1">
    <citation type="submission" date="2015-10" db="EMBL/GenBank/DDBJ databases">
        <authorList>
            <person name="Gilbert D.G."/>
        </authorList>
    </citation>
    <scope>NUCLEOTIDE SEQUENCE</scope>
</reference>
<keyword evidence="2" id="KW-0699">rRNA-binding</keyword>
<dbReference type="GO" id="GO:0019843">
    <property type="term" value="F:rRNA binding"/>
    <property type="evidence" value="ECO:0007669"/>
    <property type="project" value="UniProtKB-KW"/>
</dbReference>
<accession>A0A160VFZ6</accession>
<evidence type="ECO:0000256" key="5">
    <source>
        <dbReference type="ARBA" id="ARBA00023274"/>
    </source>
</evidence>
<dbReference type="Gene3D" id="3.40.5.10">
    <property type="entry name" value="Ribosomal protein L9, N-terminal domain"/>
    <property type="match status" value="1"/>
</dbReference>
<proteinExistence type="inferred from homology"/>
<feature type="coiled-coil region" evidence="6">
    <location>
        <begin position="37"/>
        <end position="66"/>
    </location>
</feature>
<protein>
    <submittedName>
        <fullName evidence="9">LSU ribosomal protein L9p</fullName>
    </submittedName>
</protein>
<dbReference type="PANTHER" id="PTHR21368">
    <property type="entry name" value="50S RIBOSOMAL PROTEIN L9"/>
    <property type="match status" value="1"/>
</dbReference>
<dbReference type="SUPFAM" id="SSF55653">
    <property type="entry name" value="Ribosomal protein L9 C-domain"/>
    <property type="match status" value="1"/>
</dbReference>
<dbReference type="NCBIfam" id="TIGR00158">
    <property type="entry name" value="L9"/>
    <property type="match status" value="1"/>
</dbReference>
<organism evidence="9">
    <name type="scientific">hydrothermal vent metagenome</name>
    <dbReference type="NCBI Taxonomy" id="652676"/>
    <lineage>
        <taxon>unclassified sequences</taxon>
        <taxon>metagenomes</taxon>
        <taxon>ecological metagenomes</taxon>
    </lineage>
</organism>
<dbReference type="SUPFAM" id="SSF55658">
    <property type="entry name" value="L9 N-domain-like"/>
    <property type="match status" value="1"/>
</dbReference>
<dbReference type="Pfam" id="PF03948">
    <property type="entry name" value="Ribosomal_L9_C"/>
    <property type="match status" value="1"/>
</dbReference>
<dbReference type="Gene3D" id="3.10.430.100">
    <property type="entry name" value="Ribosomal protein L9, C-terminal domain"/>
    <property type="match status" value="1"/>
</dbReference>
<dbReference type="GO" id="GO:0006412">
    <property type="term" value="P:translation"/>
    <property type="evidence" value="ECO:0007669"/>
    <property type="project" value="InterPro"/>
</dbReference>
<evidence type="ECO:0000256" key="2">
    <source>
        <dbReference type="ARBA" id="ARBA00022730"/>
    </source>
</evidence>
<sequence length="147" mass="16398">MDIILLKDYNGLGEAGDVVYVKPGYARNKLIPEGIALRASKRNLAIAEERKQIAKTRETRENATHEALVKKLSKTEITIEAQVGNEDKMFGSITTLDIHKSLEEKGIHVERHAILLEEPIKALGIYHVTVRVAPDLDGDVKIYVIKS</sequence>
<dbReference type="InterPro" id="IPR020594">
    <property type="entry name" value="Ribosomal_bL9_bac/chp"/>
</dbReference>
<evidence type="ECO:0000256" key="6">
    <source>
        <dbReference type="SAM" id="Coils"/>
    </source>
</evidence>
<keyword evidence="5" id="KW-0687">Ribonucleoprotein</keyword>
<dbReference type="Pfam" id="PF01281">
    <property type="entry name" value="Ribosomal_L9_N"/>
    <property type="match status" value="1"/>
</dbReference>
<dbReference type="InterPro" id="IPR020070">
    <property type="entry name" value="Ribosomal_bL9_N"/>
</dbReference>
<dbReference type="GO" id="GO:1990904">
    <property type="term" value="C:ribonucleoprotein complex"/>
    <property type="evidence" value="ECO:0007669"/>
    <property type="project" value="UniProtKB-KW"/>
</dbReference>